<proteinExistence type="predicted"/>
<keyword evidence="4" id="KW-1185">Reference proteome</keyword>
<dbReference type="SUPFAM" id="SSF53448">
    <property type="entry name" value="Nucleotide-diphospho-sugar transferases"/>
    <property type="match status" value="1"/>
</dbReference>
<dbReference type="InterPro" id="IPR001173">
    <property type="entry name" value="Glyco_trans_2-like"/>
</dbReference>
<sequence>MVLSIILWSIALLSVCSIAYWTYLVLFVVRGSEYPEIEHDPSEVQVRILTVDSPQIIQKSVSAIPDTVTDRHVIAEEPMDIQGATVHVVPDSFDSEAIRKGRALEWARQNVPCGKEFVLYLDEDSLMSDFEGVPDADVVQFRERPRRSRSWLSYLAEVFRMGFQIEQRAFPSLSVPLYAWGGGIAIRSDLENRVTWDHHTMIEDTAFVWNAVAMDGAVDFDMARTKFDTQAPPTIRAMVSQRSRWLAGSQSESDLLPLPYHLLTTVRNLAWALSPAVPFLTLVPLLVPGTILFETAFQVLSVLVFSFVVVWSIAGAAYYDRSVLLGLVVVVLSPLVSLLHSFGAFVGLVAPPNDFSVTRKISPEHVDTPEREVEGD</sequence>
<dbReference type="InterPro" id="IPR027389">
    <property type="entry name" value="B_mannosylTrfase_Bre-3/Egh"/>
</dbReference>
<reference evidence="3 4" key="1">
    <citation type="journal article" date="2014" name="PLoS Genet.">
        <title>Phylogenetically driven sequencing of extremely halophilic archaea reveals strategies for static and dynamic osmo-response.</title>
        <authorList>
            <person name="Becker E.A."/>
            <person name="Seitzer P.M."/>
            <person name="Tritt A."/>
            <person name="Larsen D."/>
            <person name="Krusor M."/>
            <person name="Yao A.I."/>
            <person name="Wu D."/>
            <person name="Madern D."/>
            <person name="Eisen J.A."/>
            <person name="Darling A.E."/>
            <person name="Facciotti M.T."/>
        </authorList>
    </citation>
    <scope>NUCLEOTIDE SEQUENCE [LARGE SCALE GENOMIC DNA]</scope>
    <source>
        <strain evidence="3 4">100A6</strain>
    </source>
</reference>
<dbReference type="InterPro" id="IPR029044">
    <property type="entry name" value="Nucleotide-diphossugar_trans"/>
</dbReference>
<feature type="transmembrane region" description="Helical" evidence="1">
    <location>
        <begin position="269"/>
        <end position="287"/>
    </location>
</feature>
<organism evidence="3 4">
    <name type="scientific">Halococcus hamelinensis 100A6</name>
    <dbReference type="NCBI Taxonomy" id="1132509"/>
    <lineage>
        <taxon>Archaea</taxon>
        <taxon>Methanobacteriati</taxon>
        <taxon>Methanobacteriota</taxon>
        <taxon>Stenosarchaea group</taxon>
        <taxon>Halobacteria</taxon>
        <taxon>Halobacteriales</taxon>
        <taxon>Halococcaceae</taxon>
        <taxon>Halococcus</taxon>
    </lineage>
</organism>
<feature type="transmembrane region" description="Helical" evidence="1">
    <location>
        <begin position="299"/>
        <end position="319"/>
    </location>
</feature>
<evidence type="ECO:0000259" key="2">
    <source>
        <dbReference type="Pfam" id="PF13632"/>
    </source>
</evidence>
<gene>
    <name evidence="3" type="ORF">C447_06266</name>
</gene>
<feature type="transmembrane region" description="Helical" evidence="1">
    <location>
        <begin position="325"/>
        <end position="350"/>
    </location>
</feature>
<dbReference type="AlphaFoldDB" id="M0M5C3"/>
<feature type="domain" description="Glycosyltransferase 2-like" evidence="2">
    <location>
        <begin position="118"/>
        <end position="311"/>
    </location>
</feature>
<keyword evidence="1" id="KW-0472">Membrane</keyword>
<dbReference type="PANTHER" id="PTHR16779:SF1">
    <property type="entry name" value="BETA-1,4-MANNOSYLTRANSFERASE EGH"/>
    <property type="match status" value="1"/>
</dbReference>
<dbReference type="eggNOG" id="arCOG01389">
    <property type="taxonomic scope" value="Archaea"/>
</dbReference>
<evidence type="ECO:0000256" key="1">
    <source>
        <dbReference type="SAM" id="Phobius"/>
    </source>
</evidence>
<dbReference type="GO" id="GO:0005737">
    <property type="term" value="C:cytoplasm"/>
    <property type="evidence" value="ECO:0007669"/>
    <property type="project" value="TreeGrafter"/>
</dbReference>
<keyword evidence="1" id="KW-0812">Transmembrane</keyword>
<dbReference type="GO" id="GO:0019187">
    <property type="term" value="F:beta-1,4-mannosyltransferase activity"/>
    <property type="evidence" value="ECO:0007669"/>
    <property type="project" value="InterPro"/>
</dbReference>
<comment type="caution">
    <text evidence="3">The sequence shown here is derived from an EMBL/GenBank/DDBJ whole genome shotgun (WGS) entry which is preliminary data.</text>
</comment>
<evidence type="ECO:0000313" key="4">
    <source>
        <dbReference type="Proteomes" id="UP000011566"/>
    </source>
</evidence>
<accession>M0M5C3</accession>
<dbReference type="PANTHER" id="PTHR16779">
    <property type="entry name" value="BETA-1,4-MANNOSYLTRANSFERASE EGH"/>
    <property type="match status" value="1"/>
</dbReference>
<dbReference type="Pfam" id="PF13632">
    <property type="entry name" value="Glyco_trans_2_3"/>
    <property type="match status" value="1"/>
</dbReference>
<name>M0M5C3_9EURY</name>
<evidence type="ECO:0000313" key="3">
    <source>
        <dbReference type="EMBL" id="EMA39560.1"/>
    </source>
</evidence>
<keyword evidence="1" id="KW-1133">Transmembrane helix</keyword>
<dbReference type="EMBL" id="AOMB01000017">
    <property type="protein sequence ID" value="EMA39560.1"/>
    <property type="molecule type" value="Genomic_DNA"/>
</dbReference>
<protein>
    <recommendedName>
        <fullName evidence="2">Glycosyltransferase 2-like domain-containing protein</fullName>
    </recommendedName>
</protein>
<dbReference type="Proteomes" id="UP000011566">
    <property type="component" value="Unassembled WGS sequence"/>
</dbReference>
<dbReference type="PATRIC" id="fig|1132509.6.peg.1429"/>